<dbReference type="Pfam" id="PF08666">
    <property type="entry name" value="SAF"/>
    <property type="match status" value="1"/>
</dbReference>
<comment type="caution">
    <text evidence="3">The sequence shown here is derived from an EMBL/GenBank/DDBJ whole genome shotgun (WGS) entry which is preliminary data.</text>
</comment>
<dbReference type="InterPro" id="IPR020030">
    <property type="entry name" value="Pseudaminic_synth_PseI"/>
</dbReference>
<dbReference type="InterPro" id="IPR036732">
    <property type="entry name" value="AFP_Neu5c_C_sf"/>
</dbReference>
<dbReference type="STRING" id="1325130.HFN_0484"/>
<feature type="domain" description="AFP-like" evidence="2">
    <location>
        <begin position="305"/>
        <end position="361"/>
    </location>
</feature>
<dbReference type="PANTHER" id="PTHR42966">
    <property type="entry name" value="N-ACETYLNEURAMINATE SYNTHASE"/>
    <property type="match status" value="1"/>
</dbReference>
<keyword evidence="3" id="KW-0808">Transferase</keyword>
<sequence length="361" mass="40044">MNHHTDKTSTHHTTIHATMHTTTARAPKPLIIAELSGNHNQNLNLALQSIQAAKECGADFVKLQTYTPDCLTINAKTRYFQIDSRTIWDGQNLYELYKQACTPFEWHKELFAFAKSIDIGIFSSPFSKRALELLESLNCPMYKIASFEITDLELIALVASTKKPIIISTGIATHNEIIDAIEVCKNAGNDNITLLLCTSSYPAPIADANIAYMPKLAQYGTKYGLSDHTLGDVCAIAATALGANMIEKHFILDRSLGGVDSAFSMDKQEFALMVERVNNAYLALGDGTLHRDERALQSQRKFARSLFVCQDIQKNEILNSENIRSIRPGFGLPPKLLPMILGKKATKNLHRGEPLCEGDFE</sequence>
<evidence type="ECO:0000313" key="4">
    <source>
        <dbReference type="Proteomes" id="UP000018143"/>
    </source>
</evidence>
<dbReference type="Gene3D" id="3.90.1210.10">
    <property type="entry name" value="Antifreeze-like/N-acetylneuraminic acid synthase C-terminal domain"/>
    <property type="match status" value="1"/>
</dbReference>
<dbReference type="Proteomes" id="UP000018143">
    <property type="component" value="Unassembled WGS sequence"/>
</dbReference>
<dbReference type="InterPro" id="IPR006190">
    <property type="entry name" value="SAF_AFP_Neu5Ac"/>
</dbReference>
<evidence type="ECO:0000313" key="3">
    <source>
        <dbReference type="EMBL" id="GAD19353.1"/>
    </source>
</evidence>
<dbReference type="GO" id="GO:0047444">
    <property type="term" value="F:N-acylneuraminate-9-phosphate synthase activity"/>
    <property type="evidence" value="ECO:0007669"/>
    <property type="project" value="TreeGrafter"/>
</dbReference>
<evidence type="ECO:0000256" key="1">
    <source>
        <dbReference type="NCBIfam" id="TIGR03586"/>
    </source>
</evidence>
<organism evidence="3 4">
    <name type="scientific">Helicobacter fennelliae MRY12-0050</name>
    <dbReference type="NCBI Taxonomy" id="1325130"/>
    <lineage>
        <taxon>Bacteria</taxon>
        <taxon>Pseudomonadati</taxon>
        <taxon>Campylobacterota</taxon>
        <taxon>Epsilonproteobacteria</taxon>
        <taxon>Campylobacterales</taxon>
        <taxon>Helicobacteraceae</taxon>
        <taxon>Helicobacter</taxon>
    </lineage>
</organism>
<accession>T1DW72</accession>
<evidence type="ECO:0000259" key="2">
    <source>
        <dbReference type="PROSITE" id="PS50844"/>
    </source>
</evidence>
<dbReference type="GO" id="GO:0016051">
    <property type="term" value="P:carbohydrate biosynthetic process"/>
    <property type="evidence" value="ECO:0007669"/>
    <property type="project" value="InterPro"/>
</dbReference>
<dbReference type="CDD" id="cd11615">
    <property type="entry name" value="SAF_NeuB_like"/>
    <property type="match status" value="1"/>
</dbReference>
<dbReference type="InterPro" id="IPR013785">
    <property type="entry name" value="Aldolase_TIM"/>
</dbReference>
<dbReference type="AlphaFoldDB" id="T1DW72"/>
<gene>
    <name evidence="3" type="ORF">HFN_0484</name>
</gene>
<dbReference type="SUPFAM" id="SSF51269">
    <property type="entry name" value="AFP III-like domain"/>
    <property type="match status" value="1"/>
</dbReference>
<dbReference type="InterPro" id="IPR013974">
    <property type="entry name" value="SAF"/>
</dbReference>
<dbReference type="SUPFAM" id="SSF51569">
    <property type="entry name" value="Aldolase"/>
    <property type="match status" value="1"/>
</dbReference>
<dbReference type="PROSITE" id="PS50844">
    <property type="entry name" value="AFP_LIKE"/>
    <property type="match status" value="1"/>
</dbReference>
<dbReference type="NCBIfam" id="TIGR03586">
    <property type="entry name" value="PseI"/>
    <property type="match status" value="1"/>
</dbReference>
<dbReference type="EMBL" id="BASD01000018">
    <property type="protein sequence ID" value="GAD19353.1"/>
    <property type="molecule type" value="Genomic_DNA"/>
</dbReference>
<protein>
    <recommendedName>
        <fullName evidence="1">Pseudaminic acid synthase</fullName>
        <ecNumber evidence="1">2.5.1.97</ecNumber>
    </recommendedName>
</protein>
<dbReference type="SMART" id="SM00858">
    <property type="entry name" value="SAF"/>
    <property type="match status" value="1"/>
</dbReference>
<dbReference type="Gene3D" id="3.20.20.70">
    <property type="entry name" value="Aldolase class I"/>
    <property type="match status" value="1"/>
</dbReference>
<dbReference type="InterPro" id="IPR051690">
    <property type="entry name" value="PseI-like"/>
</dbReference>
<reference evidence="3 4" key="1">
    <citation type="journal article" date="2013" name="Genome Announc.">
        <title>Draft Genome Sequence of Helicobacter fennelliae Strain MRY12-0050, Isolated from a Bacteremia Patient.</title>
        <authorList>
            <person name="Rimbara E."/>
            <person name="Matsui M."/>
            <person name="Mori S."/>
            <person name="Suzuki S."/>
            <person name="Suzuki M."/>
            <person name="Kim H."/>
            <person name="Sekizuka T."/>
            <person name="Kuroda M."/>
            <person name="Shibayama K."/>
        </authorList>
    </citation>
    <scope>NUCLEOTIDE SEQUENCE [LARGE SCALE GENOMIC DNA]</scope>
    <source>
        <strain evidence="3 4">MRY12-0050</strain>
    </source>
</reference>
<dbReference type="Pfam" id="PF03102">
    <property type="entry name" value="NeuB"/>
    <property type="match status" value="1"/>
</dbReference>
<dbReference type="eggNOG" id="COG2089">
    <property type="taxonomic scope" value="Bacteria"/>
</dbReference>
<name>T1DW72_9HELI</name>
<dbReference type="InterPro" id="IPR013132">
    <property type="entry name" value="PseI/NeuA/B-like_N"/>
</dbReference>
<dbReference type="EC" id="2.5.1.97" evidence="1"/>
<dbReference type="PANTHER" id="PTHR42966:SF2">
    <property type="entry name" value="PSEUDAMINIC ACID SYNTHASE"/>
    <property type="match status" value="1"/>
</dbReference>
<proteinExistence type="predicted"/>
<keyword evidence="4" id="KW-1185">Reference proteome</keyword>
<dbReference type="InterPro" id="IPR057736">
    <property type="entry name" value="SAF_PseI/NeuA/NeuB"/>
</dbReference>